<organism evidence="1 2">
    <name type="scientific">Xylaria bambusicola</name>
    <dbReference type="NCBI Taxonomy" id="326684"/>
    <lineage>
        <taxon>Eukaryota</taxon>
        <taxon>Fungi</taxon>
        <taxon>Dikarya</taxon>
        <taxon>Ascomycota</taxon>
        <taxon>Pezizomycotina</taxon>
        <taxon>Sordariomycetes</taxon>
        <taxon>Xylariomycetidae</taxon>
        <taxon>Xylariales</taxon>
        <taxon>Xylariaceae</taxon>
        <taxon>Xylaria</taxon>
    </lineage>
</organism>
<proteinExistence type="predicted"/>
<dbReference type="Proteomes" id="UP001305414">
    <property type="component" value="Unassembled WGS sequence"/>
</dbReference>
<evidence type="ECO:0000313" key="1">
    <source>
        <dbReference type="EMBL" id="KAK5633880.1"/>
    </source>
</evidence>
<protein>
    <submittedName>
        <fullName evidence="1">Uncharacterized protein</fullName>
    </submittedName>
</protein>
<sequence>MEDQSSRWWLPGPPPPRRLIPLSTVDEENTSHGRQALNIPVHHKRISLSNLEETLDIYVKQLEKVAIASGTKPVFHGCGTSITPEVVESFARKGPSIEYSRSRGYFSNRPAVYWSSTLRFAVAWCFFTQTGSWEPGKVTMEKPRSCLIYVSLVNLVSAPFEGGMYMVAQPRTRQEEEELSSRSQAVREH</sequence>
<comment type="caution">
    <text evidence="1">The sequence shown here is derived from an EMBL/GenBank/DDBJ whole genome shotgun (WGS) entry which is preliminary data.</text>
</comment>
<dbReference type="EMBL" id="JAWHQM010000036">
    <property type="protein sequence ID" value="KAK5633880.1"/>
    <property type="molecule type" value="Genomic_DNA"/>
</dbReference>
<name>A0AAN7UJW3_9PEZI</name>
<gene>
    <name evidence="1" type="ORF">RRF57_009594</name>
</gene>
<accession>A0AAN7UJW3</accession>
<evidence type="ECO:0000313" key="2">
    <source>
        <dbReference type="Proteomes" id="UP001305414"/>
    </source>
</evidence>
<dbReference type="AlphaFoldDB" id="A0AAN7UJW3"/>
<keyword evidence="2" id="KW-1185">Reference proteome</keyword>
<reference evidence="1 2" key="1">
    <citation type="submission" date="2023-10" db="EMBL/GenBank/DDBJ databases">
        <title>Draft genome sequence of Xylaria bambusicola isolate GMP-LS, the root and basal stem rot pathogen of sugarcane in Indonesia.</title>
        <authorList>
            <person name="Selvaraj P."/>
            <person name="Muralishankar V."/>
            <person name="Muruganantham S."/>
            <person name="Sp S."/>
            <person name="Haryani S."/>
            <person name="Lau K.J.X."/>
            <person name="Naqvi N.I."/>
        </authorList>
    </citation>
    <scope>NUCLEOTIDE SEQUENCE [LARGE SCALE GENOMIC DNA]</scope>
    <source>
        <strain evidence="1">GMP-LS</strain>
    </source>
</reference>